<evidence type="ECO:0008006" key="3">
    <source>
        <dbReference type="Google" id="ProtNLM"/>
    </source>
</evidence>
<keyword evidence="2" id="KW-1185">Reference proteome</keyword>
<gene>
    <name evidence="1" type="ORF">NAT47_04780</name>
</gene>
<proteinExistence type="predicted"/>
<dbReference type="Proteomes" id="UP001203342">
    <property type="component" value="Unassembled WGS sequence"/>
</dbReference>
<protein>
    <recommendedName>
        <fullName evidence="3">PEP-CTERM protein-sorting domain-containing protein</fullName>
    </recommendedName>
</protein>
<reference evidence="1 2" key="1">
    <citation type="submission" date="2022-05" db="EMBL/GenBank/DDBJ databases">
        <title>Flavobacterium sp., isolated from activated sludge.</title>
        <authorList>
            <person name="Ran Q."/>
        </authorList>
    </citation>
    <scope>NUCLEOTIDE SEQUENCE [LARGE SCALE GENOMIC DNA]</scope>
    <source>
        <strain evidence="1 2">HXWNR69</strain>
    </source>
</reference>
<evidence type="ECO:0000313" key="2">
    <source>
        <dbReference type="Proteomes" id="UP001203342"/>
    </source>
</evidence>
<organism evidence="1 2">
    <name type="scientific">Flavobacterium fragile</name>
    <dbReference type="NCBI Taxonomy" id="2949085"/>
    <lineage>
        <taxon>Bacteria</taxon>
        <taxon>Pseudomonadati</taxon>
        <taxon>Bacteroidota</taxon>
        <taxon>Flavobacteriia</taxon>
        <taxon>Flavobacteriales</taxon>
        <taxon>Flavobacteriaceae</taxon>
        <taxon>Flavobacterium</taxon>
    </lineage>
</organism>
<accession>A0ABT0TH42</accession>
<evidence type="ECO:0000313" key="1">
    <source>
        <dbReference type="EMBL" id="MCL9769725.1"/>
    </source>
</evidence>
<comment type="caution">
    <text evidence="1">The sequence shown here is derived from an EMBL/GenBank/DDBJ whole genome shotgun (WGS) entry which is preliminary data.</text>
</comment>
<sequence>MSVFAQDLPPPPGDLDPEELPIDDHIWLLGGIGLLYVFSKYRVSSDSHSR</sequence>
<dbReference type="RefSeq" id="WP_250580819.1">
    <property type="nucleotide sequence ID" value="NZ_JAMLJN010000003.1"/>
</dbReference>
<dbReference type="EMBL" id="JAMLJN010000003">
    <property type="protein sequence ID" value="MCL9769725.1"/>
    <property type="molecule type" value="Genomic_DNA"/>
</dbReference>
<name>A0ABT0TH42_9FLAO</name>